<organism evidence="2 3">
    <name type="scientific">Bradyrhizobium ottawaense</name>
    <dbReference type="NCBI Taxonomy" id="931866"/>
    <lineage>
        <taxon>Bacteria</taxon>
        <taxon>Pseudomonadati</taxon>
        <taxon>Pseudomonadota</taxon>
        <taxon>Alphaproteobacteria</taxon>
        <taxon>Hyphomicrobiales</taxon>
        <taxon>Nitrobacteraceae</taxon>
        <taxon>Bradyrhizobium</taxon>
    </lineage>
</organism>
<proteinExistence type="predicted"/>
<accession>A0ABV4FX65</accession>
<dbReference type="RefSeq" id="WP_131233129.1">
    <property type="nucleotide sequence ID" value="NZ_AP021854.1"/>
</dbReference>
<dbReference type="Proteomes" id="UP001565369">
    <property type="component" value="Unassembled WGS sequence"/>
</dbReference>
<reference evidence="2 3" key="1">
    <citation type="submission" date="2024-07" db="EMBL/GenBank/DDBJ databases">
        <title>Genomic Encyclopedia of Type Strains, Phase V (KMG-V): Genome sequencing to study the core and pangenomes of soil and plant-associated prokaryotes.</title>
        <authorList>
            <person name="Whitman W."/>
        </authorList>
    </citation>
    <scope>NUCLEOTIDE SEQUENCE [LARGE SCALE GENOMIC DNA]</scope>
    <source>
        <strain evidence="2 3">USDA 152</strain>
    </source>
</reference>
<keyword evidence="1" id="KW-0472">Membrane</keyword>
<dbReference type="GeneID" id="92968750"/>
<evidence type="ECO:0000313" key="2">
    <source>
        <dbReference type="EMBL" id="MEY9456201.1"/>
    </source>
</evidence>
<protein>
    <submittedName>
        <fullName evidence="2">Uncharacterized protein</fullName>
    </submittedName>
</protein>
<evidence type="ECO:0000313" key="3">
    <source>
        <dbReference type="Proteomes" id="UP001565369"/>
    </source>
</evidence>
<keyword evidence="3" id="KW-1185">Reference proteome</keyword>
<comment type="caution">
    <text evidence="2">The sequence shown here is derived from an EMBL/GenBank/DDBJ whole genome shotgun (WGS) entry which is preliminary data.</text>
</comment>
<keyword evidence="1" id="KW-1133">Transmembrane helix</keyword>
<name>A0ABV4FX65_9BRAD</name>
<sequence length="98" mass="10428">MHFQQQLQFEEIVMNSFFQSDASEAKTSYFKNFKLGNFKSRTAALAIGTIGAVLMSLVLASAATTFGDHRTEGVSGGAMVQKSPGKCKAATVPTAFAT</sequence>
<evidence type="ECO:0000256" key="1">
    <source>
        <dbReference type="SAM" id="Phobius"/>
    </source>
</evidence>
<feature type="transmembrane region" description="Helical" evidence="1">
    <location>
        <begin position="43"/>
        <end position="63"/>
    </location>
</feature>
<gene>
    <name evidence="2" type="ORF">ABIG07_005149</name>
</gene>
<keyword evidence="1" id="KW-0812">Transmembrane</keyword>
<dbReference type="EMBL" id="JBGBZJ010000003">
    <property type="protein sequence ID" value="MEY9456201.1"/>
    <property type="molecule type" value="Genomic_DNA"/>
</dbReference>